<keyword evidence="2" id="KW-1185">Reference proteome</keyword>
<dbReference type="AlphaFoldDB" id="C4L0R6"/>
<sequence>MPIDVTKLTPLTGSRNDVIRKTIDGYMETTPNHADYFNRTLQQLIDNDVTLEGDTLQAIKDLRINQLNLALELETIKGSNASGVSSNIFVESFINTNDIVSLTGALKFDETNDKLYLA</sequence>
<accession>C4L0R6</accession>
<evidence type="ECO:0000313" key="1">
    <source>
        <dbReference type="EMBL" id="ACQ68984.1"/>
    </source>
</evidence>
<proteinExistence type="predicted"/>
<dbReference type="HOGENOM" id="CLU_2069607_0_0_9"/>
<organism evidence="1 2">
    <name type="scientific">Exiguobacterium sp. (strain ATCC BAA-1283 / AT1b)</name>
    <dbReference type="NCBI Taxonomy" id="360911"/>
    <lineage>
        <taxon>Bacteria</taxon>
        <taxon>Bacillati</taxon>
        <taxon>Bacillota</taxon>
        <taxon>Bacilli</taxon>
        <taxon>Bacillales</taxon>
        <taxon>Bacillales Family XII. Incertae Sedis</taxon>
        <taxon>Exiguobacterium</taxon>
    </lineage>
</organism>
<dbReference type="STRING" id="360911.EAT1b_0049"/>
<reference evidence="1 2" key="1">
    <citation type="journal article" date="2011" name="J. Bacteriol.">
        <title>Complete genome sequence of the Thermophilic Bacterium Exiguobacterium sp. AT1b.</title>
        <authorList>
            <person name="Vishnivetskaya T.A."/>
            <person name="Lucas S."/>
            <person name="Copeland A."/>
            <person name="Lapidus A."/>
            <person name="Glavina Del Rio T."/>
            <person name="Dalin E."/>
            <person name="Tice H."/>
            <person name="Bruce D.C."/>
            <person name="Goodwin L.A."/>
            <person name="Pitluck S."/>
            <person name="Saunders E."/>
            <person name="Brettin T."/>
            <person name="Detter C."/>
            <person name="Han C."/>
            <person name="Larimer F."/>
            <person name="Land M.L."/>
            <person name="Hauser L.J."/>
            <person name="Kyrpides N.C."/>
            <person name="Ovchinnikova G."/>
            <person name="Kathariou S."/>
            <person name="Ramaley R.F."/>
            <person name="Rodrigues D.F."/>
            <person name="Hendrix C."/>
            <person name="Richardson P."/>
            <person name="Tiedje J.M."/>
        </authorList>
    </citation>
    <scope>NUCLEOTIDE SEQUENCE [LARGE SCALE GENOMIC DNA]</scope>
    <source>
        <strain evidence="2">ATCC BAA-1283 / AT1b</strain>
    </source>
</reference>
<dbReference type="EMBL" id="CP001615">
    <property type="protein sequence ID" value="ACQ68984.1"/>
    <property type="molecule type" value="Genomic_DNA"/>
</dbReference>
<protein>
    <submittedName>
        <fullName evidence="1">Uncharacterized protein</fullName>
    </submittedName>
</protein>
<dbReference type="Proteomes" id="UP000000716">
    <property type="component" value="Chromosome"/>
</dbReference>
<name>C4L0R6_EXISA</name>
<dbReference type="KEGG" id="eat:EAT1b_0049"/>
<gene>
    <name evidence="1" type="ordered locus">EAT1b_0049</name>
</gene>
<evidence type="ECO:0000313" key="2">
    <source>
        <dbReference type="Proteomes" id="UP000000716"/>
    </source>
</evidence>